<protein>
    <recommendedName>
        <fullName evidence="2">DUF4097 domain-containing protein</fullName>
    </recommendedName>
</protein>
<feature type="domain" description="DUF4097" evidence="2">
    <location>
        <begin position="317"/>
        <end position="514"/>
    </location>
</feature>
<reference evidence="3 4" key="1">
    <citation type="submission" date="2020-12" db="EMBL/GenBank/DDBJ databases">
        <title>Metabolic potential, ecology and presence of endohyphal bacteria is reflected in genomic diversity of Mucoromycotina.</title>
        <authorList>
            <person name="Muszewska A."/>
            <person name="Okrasinska A."/>
            <person name="Steczkiewicz K."/>
            <person name="Drgas O."/>
            <person name="Orlowska M."/>
            <person name="Perlinska-Lenart U."/>
            <person name="Aleksandrzak-Piekarczyk T."/>
            <person name="Szatraj K."/>
            <person name="Zielenkiewicz U."/>
            <person name="Pilsyk S."/>
            <person name="Malc E."/>
            <person name="Mieczkowski P."/>
            <person name="Kruszewska J.S."/>
            <person name="Biernat P."/>
            <person name="Pawlowska J."/>
        </authorList>
    </citation>
    <scope>NUCLEOTIDE SEQUENCE [LARGE SCALE GENOMIC DNA]</scope>
    <source>
        <strain evidence="3 4">CBS 142.35</strain>
    </source>
</reference>
<evidence type="ECO:0000256" key="1">
    <source>
        <dbReference type="SAM" id="MobiDB-lite"/>
    </source>
</evidence>
<sequence>MSGFDGHNPKSYYNYSEYDRGNNSFDNPNTTGAGTAGGSSSGGSNNNYYRPASSKAYDQNVIHKPDEVTPSSPSGPPPPYSPPPPQSTSSSTDYGTVTVQPGLLDPTRSYMDPLQQQQQQQQQHQKQQHRQYQPIPQQPPPEPQHQRQPKWSNPHIPRGWQDNDNDEEQQGNTAAYNRPHSGRGESNASRMIRQALHSRSREDDDDRSEAADPGWCKKWCKFLFLAILIWLVVLKYSDTIHFTSPTPMDPSCHATVAWEEIPEKINIEKDVWVSIEGHVTTGSVIVHSLPDNSEGSIQTKIHVTPSLADDNQLSYELHEGRQTQLTIRLPQDDNNQNKYCIKVDMEIWLSDKAEQLRIAINNLPVKITDALRQMDITEVKTSNGVIELNDAWEGDKLVLQTTNADIHLSSTGDIEARNAVHLETSNGAIHANNVVSKHYIDLINANGLVQVGHLQGDDRVHVETTNAEVHIDKVTTDEASITSSNGWVELSHAIVDNSLIVKTTNNPIDIQVEGVKNVHTQLSTTNAYISAHMTSEYEGDIMFRTSKGNFINIEDPSETIDFNTNEPFMKQGIRLNGKGDFSVITTNADADIFFDIK</sequence>
<feature type="region of interest" description="Disordered" evidence="1">
    <location>
        <begin position="1"/>
        <end position="188"/>
    </location>
</feature>
<name>A0A8H7SAG2_9FUNG</name>
<dbReference type="OrthoDB" id="5570013at2759"/>
<evidence type="ECO:0000313" key="3">
    <source>
        <dbReference type="EMBL" id="KAG2226694.1"/>
    </source>
</evidence>
<dbReference type="Pfam" id="PF13349">
    <property type="entry name" value="DUF4097"/>
    <property type="match status" value="1"/>
</dbReference>
<evidence type="ECO:0000259" key="2">
    <source>
        <dbReference type="Pfam" id="PF13349"/>
    </source>
</evidence>
<proteinExistence type="predicted"/>
<organism evidence="3 4">
    <name type="scientific">Circinella minor</name>
    <dbReference type="NCBI Taxonomy" id="1195481"/>
    <lineage>
        <taxon>Eukaryota</taxon>
        <taxon>Fungi</taxon>
        <taxon>Fungi incertae sedis</taxon>
        <taxon>Mucoromycota</taxon>
        <taxon>Mucoromycotina</taxon>
        <taxon>Mucoromycetes</taxon>
        <taxon>Mucorales</taxon>
        <taxon>Lichtheimiaceae</taxon>
        <taxon>Circinella</taxon>
    </lineage>
</organism>
<comment type="caution">
    <text evidence="3">The sequence shown here is derived from an EMBL/GenBank/DDBJ whole genome shotgun (WGS) entry which is preliminary data.</text>
</comment>
<evidence type="ECO:0000313" key="4">
    <source>
        <dbReference type="Proteomes" id="UP000646827"/>
    </source>
</evidence>
<feature type="compositionally biased region" description="Pro residues" evidence="1">
    <location>
        <begin position="73"/>
        <end position="86"/>
    </location>
</feature>
<dbReference type="AlphaFoldDB" id="A0A8H7SAG2"/>
<accession>A0A8H7SAG2</accession>
<dbReference type="EMBL" id="JAEPRB010000014">
    <property type="protein sequence ID" value="KAG2226694.1"/>
    <property type="molecule type" value="Genomic_DNA"/>
</dbReference>
<dbReference type="InterPro" id="IPR025164">
    <property type="entry name" value="Toastrack_DUF4097"/>
</dbReference>
<dbReference type="Proteomes" id="UP000646827">
    <property type="component" value="Unassembled WGS sequence"/>
</dbReference>
<gene>
    <name evidence="3" type="ORF">INT45_001041</name>
</gene>
<feature type="compositionally biased region" description="Low complexity" evidence="1">
    <location>
        <begin position="113"/>
        <end position="135"/>
    </location>
</feature>
<keyword evidence="4" id="KW-1185">Reference proteome</keyword>